<accession>A0A2P2BP56</accession>
<feature type="transmembrane region" description="Helical" evidence="9">
    <location>
        <begin position="81"/>
        <end position="98"/>
    </location>
</feature>
<feature type="transmembrane region" description="Helical" evidence="9">
    <location>
        <begin position="235"/>
        <end position="256"/>
    </location>
</feature>
<feature type="transmembrane region" description="Helical" evidence="9">
    <location>
        <begin position="16"/>
        <end position="34"/>
    </location>
</feature>
<feature type="domain" description="Histidine kinase" evidence="10">
    <location>
        <begin position="410"/>
        <end position="630"/>
    </location>
</feature>
<evidence type="ECO:0000256" key="6">
    <source>
        <dbReference type="ARBA" id="ARBA00022777"/>
    </source>
</evidence>
<dbReference type="GO" id="GO:0000155">
    <property type="term" value="F:phosphorelay sensor kinase activity"/>
    <property type="evidence" value="ECO:0007669"/>
    <property type="project" value="InterPro"/>
</dbReference>
<dbReference type="Pfam" id="PF00512">
    <property type="entry name" value="HisKA"/>
    <property type="match status" value="1"/>
</dbReference>
<feature type="transmembrane region" description="Helical" evidence="9">
    <location>
        <begin position="143"/>
        <end position="163"/>
    </location>
</feature>
<keyword evidence="12" id="KW-1185">Reference proteome</keyword>
<dbReference type="InterPro" id="IPR004358">
    <property type="entry name" value="Sig_transdc_His_kin-like_C"/>
</dbReference>
<dbReference type="CDD" id="cd00082">
    <property type="entry name" value="HisKA"/>
    <property type="match status" value="1"/>
</dbReference>
<dbReference type="EC" id="2.7.13.3" evidence="2"/>
<dbReference type="SUPFAM" id="SSF47384">
    <property type="entry name" value="Homodimeric domain of signal transducing histidine kinase"/>
    <property type="match status" value="1"/>
</dbReference>
<evidence type="ECO:0000256" key="1">
    <source>
        <dbReference type="ARBA" id="ARBA00000085"/>
    </source>
</evidence>
<dbReference type="AlphaFoldDB" id="A0A2P2BP56"/>
<dbReference type="PRINTS" id="PR00344">
    <property type="entry name" value="BCTRLSENSOR"/>
</dbReference>
<evidence type="ECO:0000256" key="7">
    <source>
        <dbReference type="ARBA" id="ARBA00022840"/>
    </source>
</evidence>
<protein>
    <recommendedName>
        <fullName evidence="2">histidine kinase</fullName>
        <ecNumber evidence="2">2.7.13.3</ecNumber>
    </recommendedName>
</protein>
<keyword evidence="7" id="KW-0067">ATP-binding</keyword>
<feature type="transmembrane region" description="Helical" evidence="9">
    <location>
        <begin position="54"/>
        <end position="74"/>
    </location>
</feature>
<organism evidence="11 12">
    <name type="scientific">Romboutsia hominis</name>
    <dbReference type="NCBI Taxonomy" id="1507512"/>
    <lineage>
        <taxon>Bacteria</taxon>
        <taxon>Bacillati</taxon>
        <taxon>Bacillota</taxon>
        <taxon>Clostridia</taxon>
        <taxon>Peptostreptococcales</taxon>
        <taxon>Peptostreptococcaceae</taxon>
        <taxon>Romboutsia</taxon>
    </lineage>
</organism>
<dbReference type="InterPro" id="IPR003594">
    <property type="entry name" value="HATPase_dom"/>
</dbReference>
<dbReference type="PANTHER" id="PTHR43547">
    <property type="entry name" value="TWO-COMPONENT HISTIDINE KINASE"/>
    <property type="match status" value="1"/>
</dbReference>
<dbReference type="InterPro" id="IPR003661">
    <property type="entry name" value="HisK_dim/P_dom"/>
</dbReference>
<feature type="transmembrane region" description="Helical" evidence="9">
    <location>
        <begin position="207"/>
        <end position="229"/>
    </location>
</feature>
<gene>
    <name evidence="11" type="ORF">FRIFI_0589</name>
</gene>
<evidence type="ECO:0000259" key="10">
    <source>
        <dbReference type="PROSITE" id="PS50109"/>
    </source>
</evidence>
<evidence type="ECO:0000256" key="2">
    <source>
        <dbReference type="ARBA" id="ARBA00012438"/>
    </source>
</evidence>
<dbReference type="EMBL" id="LN650648">
    <property type="protein sequence ID" value="CEI72136.1"/>
    <property type="molecule type" value="Genomic_DNA"/>
</dbReference>
<dbReference type="FunFam" id="3.30.565.10:FF:000037">
    <property type="entry name" value="Hybrid sensor histidine kinase/response regulator"/>
    <property type="match status" value="1"/>
</dbReference>
<keyword evidence="9" id="KW-0812">Transmembrane</keyword>
<dbReference type="Pfam" id="PF02518">
    <property type="entry name" value="HATPase_c"/>
    <property type="match status" value="1"/>
</dbReference>
<dbReference type="GO" id="GO:0005524">
    <property type="term" value="F:ATP binding"/>
    <property type="evidence" value="ECO:0007669"/>
    <property type="project" value="UniProtKB-KW"/>
</dbReference>
<evidence type="ECO:0000256" key="5">
    <source>
        <dbReference type="ARBA" id="ARBA00022741"/>
    </source>
</evidence>
<dbReference type="SMART" id="SM00387">
    <property type="entry name" value="HATPase_c"/>
    <property type="match status" value="1"/>
</dbReference>
<comment type="catalytic activity">
    <reaction evidence="1">
        <text>ATP + protein L-histidine = ADP + protein N-phospho-L-histidine.</text>
        <dbReference type="EC" id="2.7.13.3"/>
    </reaction>
</comment>
<dbReference type="SMART" id="SM00388">
    <property type="entry name" value="HisKA"/>
    <property type="match status" value="1"/>
</dbReference>
<keyword evidence="5" id="KW-0547">Nucleotide-binding</keyword>
<reference evidence="11 12" key="1">
    <citation type="submission" date="2014-09" db="EMBL/GenBank/DDBJ databases">
        <authorList>
            <person name="Hornung B.V."/>
        </authorList>
    </citation>
    <scope>NUCLEOTIDE SEQUENCE [LARGE SCALE GENOMIC DNA]</scope>
    <source>
        <strain evidence="11 12">FRIFI</strain>
    </source>
</reference>
<dbReference type="KEGG" id="rhom:FRIFI_0589"/>
<keyword evidence="4 11" id="KW-0808">Transferase</keyword>
<evidence type="ECO:0000313" key="11">
    <source>
        <dbReference type="EMBL" id="CEI72136.1"/>
    </source>
</evidence>
<feature type="transmembrane region" description="Helical" evidence="9">
    <location>
        <begin position="175"/>
        <end position="195"/>
    </location>
</feature>
<dbReference type="Gene3D" id="3.30.565.10">
    <property type="entry name" value="Histidine kinase-like ATPase, C-terminal domain"/>
    <property type="match status" value="1"/>
</dbReference>
<keyword evidence="8" id="KW-0902">Two-component regulatory system</keyword>
<dbReference type="SUPFAM" id="SSF55874">
    <property type="entry name" value="ATPase domain of HSP90 chaperone/DNA topoisomerase II/histidine kinase"/>
    <property type="match status" value="1"/>
</dbReference>
<evidence type="ECO:0000256" key="4">
    <source>
        <dbReference type="ARBA" id="ARBA00022679"/>
    </source>
</evidence>
<evidence type="ECO:0000313" key="12">
    <source>
        <dbReference type="Proteomes" id="UP000245695"/>
    </source>
</evidence>
<keyword evidence="9" id="KW-0472">Membrane</keyword>
<keyword evidence="3" id="KW-0597">Phosphoprotein</keyword>
<dbReference type="Gene3D" id="1.10.287.130">
    <property type="match status" value="1"/>
</dbReference>
<evidence type="ECO:0000256" key="3">
    <source>
        <dbReference type="ARBA" id="ARBA00022553"/>
    </source>
</evidence>
<dbReference type="PANTHER" id="PTHR43547:SF2">
    <property type="entry name" value="HYBRID SIGNAL TRANSDUCTION HISTIDINE KINASE C"/>
    <property type="match status" value="1"/>
</dbReference>
<dbReference type="PROSITE" id="PS50109">
    <property type="entry name" value="HIS_KIN"/>
    <property type="match status" value="1"/>
</dbReference>
<evidence type="ECO:0000256" key="8">
    <source>
        <dbReference type="ARBA" id="ARBA00023012"/>
    </source>
</evidence>
<dbReference type="InterPro" id="IPR005467">
    <property type="entry name" value="His_kinase_dom"/>
</dbReference>
<evidence type="ECO:0000256" key="9">
    <source>
        <dbReference type="SAM" id="Phobius"/>
    </source>
</evidence>
<sequence>MKNFNVFEDIREENKNNMIIIFLISIIVFGVYIIRLGSLIDGQSNFEFTRSEFIRFFNAILAALGVLSCLLSYSSNKKKELFLISLMYIVFLLDICISNQLNYESNNVEVYLAIGTTFIRVVIALISISNMENLKGFIIENKVKAFIIVVISTFMVTYIEYNYKISESIMNMEFFIAYNILLFFIYLFIAVIFYIKSISEKEYIYGVIASSILMFATKSIYSIASYIYTNDEIRLTSVSITYIGFIMFILGLFIELSENVKKNKKLEEQKGLFFSIVEESKHNNIIICDEKYNIKYLNKKAISSRKEEYSDYLCRDREYKLNIDKIFKGKIFFYEIEECLQKYDHYNKEIYIEGEDIFIDISIQLFKKNDKRYKVVIIKDVSEKYKMQTALLEYKNMKKEERMKNEFFANISHELKTPLNIIYSTMQLLNYSLDKNNFKEIYLKYKNSLDINCKRMLRLIDNIVDITKLEVGFKVPDFSNYDIVRLVEGISTSVVNYAKVKEIDVIFDTDVEELNIKCDPDMIERVMLNLLSNAIKFSDNGGIILVDISTTNKWVSIKVKDEGIGIPIEIQNKIFDRFVQGDKSLRRENEGSGIGLSITKSIVELMGGNINLKSDGVRGTEFTILLPNEVLEEENSKKIVNNVYKVDIQKIQLEFSDIYELYDVV</sequence>
<keyword evidence="6 11" id="KW-0418">Kinase</keyword>
<dbReference type="InterPro" id="IPR036890">
    <property type="entry name" value="HATPase_C_sf"/>
</dbReference>
<proteinExistence type="predicted"/>
<dbReference type="RefSeq" id="WP_092927104.1">
    <property type="nucleotide sequence ID" value="NZ_FJTZ01000012.1"/>
</dbReference>
<name>A0A2P2BP56_9FIRM</name>
<keyword evidence="9" id="KW-1133">Transmembrane helix</keyword>
<dbReference type="InterPro" id="IPR036097">
    <property type="entry name" value="HisK_dim/P_sf"/>
</dbReference>
<feature type="transmembrane region" description="Helical" evidence="9">
    <location>
        <begin position="110"/>
        <end position="131"/>
    </location>
</feature>
<dbReference type="Proteomes" id="UP000245695">
    <property type="component" value="Chromosome 1"/>
</dbReference>